<name>A0A177P9B4_9GAMM</name>
<organism evidence="2 3">
    <name type="scientific">Methylomonas koyamae</name>
    <dbReference type="NCBI Taxonomy" id="702114"/>
    <lineage>
        <taxon>Bacteria</taxon>
        <taxon>Pseudomonadati</taxon>
        <taxon>Pseudomonadota</taxon>
        <taxon>Gammaproteobacteria</taxon>
        <taxon>Methylococcales</taxon>
        <taxon>Methylococcaceae</taxon>
        <taxon>Methylomonas</taxon>
    </lineage>
</organism>
<dbReference type="OrthoDB" id="8562860at2"/>
<comment type="caution">
    <text evidence="2">The sequence shown here is derived from an EMBL/GenBank/DDBJ whole genome shotgun (WGS) entry which is preliminary data.</text>
</comment>
<dbReference type="InterPro" id="IPR017550">
    <property type="entry name" value="Formylmethanofuran_DH_suC"/>
</dbReference>
<dbReference type="Gene3D" id="2.160.20.60">
    <property type="entry name" value="Glutamate synthase, alpha subunit, C-terminal domain"/>
    <property type="match status" value="1"/>
</dbReference>
<dbReference type="NCBIfam" id="TIGR03122">
    <property type="entry name" value="one_C_dehyd_C"/>
    <property type="match status" value="1"/>
</dbReference>
<protein>
    <submittedName>
        <fullName evidence="2">Formylmethanofuran dehydrogenase subunit C</fullName>
    </submittedName>
</protein>
<dbReference type="InterPro" id="IPR036485">
    <property type="entry name" value="Glu_synth_asu_C_sf"/>
</dbReference>
<dbReference type="GO" id="GO:0015948">
    <property type="term" value="P:methanogenesis"/>
    <property type="evidence" value="ECO:0007669"/>
    <property type="project" value="InterPro"/>
</dbReference>
<dbReference type="InterPro" id="IPR002489">
    <property type="entry name" value="Glu_synth_asu_C"/>
</dbReference>
<dbReference type="GO" id="GO:0018493">
    <property type="term" value="F:formylmethanofuran dehydrogenase activity"/>
    <property type="evidence" value="ECO:0007669"/>
    <property type="project" value="InterPro"/>
</dbReference>
<dbReference type="STRING" id="702114.A1355_18780"/>
<sequence length="272" mass="28864">MTTLTFTLIETPLPVQRVDMSPLVCQKLAGLSLDQIAAIELQSGKRKLRVDQLFHINGSNPDDISIVGSTDKLDFIGKELSSGSISVQGDAGAYLGMQMKGGTISVIGDVGIYAACEMKNGLIQIEGNAGDFVGGALPGNKQGMKGGTVLVKGNVGQRCGDHLRRGQILVEGDAGDYCGSRMVAGTIAVMGKVGRYAGYAMRRGTLLLWNQPQLPATFNDCGSHTLAFLPMLFASFKTLNSRFADNGVAFNRVRRFGGDMAETGRGEVLVKL</sequence>
<feature type="domain" description="Glutamate synthase alpha subunit C-terminal" evidence="1">
    <location>
        <begin position="75"/>
        <end position="211"/>
    </location>
</feature>
<dbReference type="GO" id="GO:0046914">
    <property type="term" value="F:transition metal ion binding"/>
    <property type="evidence" value="ECO:0007669"/>
    <property type="project" value="InterPro"/>
</dbReference>
<evidence type="ECO:0000259" key="1">
    <source>
        <dbReference type="Pfam" id="PF01493"/>
    </source>
</evidence>
<accession>A0A177P9B4</accession>
<proteinExistence type="predicted"/>
<dbReference type="RefSeq" id="WP_064024726.1">
    <property type="nucleotide sequence ID" value="NZ_LUUK01000027.1"/>
</dbReference>
<reference evidence="3" key="1">
    <citation type="submission" date="2016-03" db="EMBL/GenBank/DDBJ databases">
        <authorList>
            <person name="Heylen K."/>
            <person name="De Vos P."/>
            <person name="Vekeman B."/>
        </authorList>
    </citation>
    <scope>NUCLEOTIDE SEQUENCE [LARGE SCALE GENOMIC DNA]</scope>
    <source>
        <strain evidence="3">R-45383</strain>
    </source>
</reference>
<dbReference type="AlphaFoldDB" id="A0A177P9B4"/>
<evidence type="ECO:0000313" key="3">
    <source>
        <dbReference type="Proteomes" id="UP000077628"/>
    </source>
</evidence>
<dbReference type="PANTHER" id="PTHR39673">
    <property type="entry name" value="TUNGSTEN FORMYLMETHANOFURAN DEHYDROGENASE, SUBUNIT C (FWDC)"/>
    <property type="match status" value="1"/>
</dbReference>
<dbReference type="EMBL" id="LUUK01000027">
    <property type="protein sequence ID" value="OAI26454.1"/>
    <property type="molecule type" value="Genomic_DNA"/>
</dbReference>
<evidence type="ECO:0000313" key="2">
    <source>
        <dbReference type="EMBL" id="OAI26454.1"/>
    </source>
</evidence>
<dbReference type="Proteomes" id="UP000077628">
    <property type="component" value="Unassembled WGS sequence"/>
</dbReference>
<dbReference type="PANTHER" id="PTHR39673:SF5">
    <property type="entry name" value="TUNGSTEN-CONTAINING FORMYLMETHANOFURAN DEHYDROGENASE 2 SUBUNIT C"/>
    <property type="match status" value="1"/>
</dbReference>
<gene>
    <name evidence="2" type="ORF">A1355_18780</name>
</gene>
<keyword evidence="3" id="KW-1185">Reference proteome</keyword>
<dbReference type="SUPFAM" id="SSF69336">
    <property type="entry name" value="Alpha subunit of glutamate synthase, C-terminal domain"/>
    <property type="match status" value="1"/>
</dbReference>
<dbReference type="Pfam" id="PF01493">
    <property type="entry name" value="GXGXG"/>
    <property type="match status" value="1"/>
</dbReference>